<protein>
    <submittedName>
        <fullName evidence="1">Uncharacterized protein</fullName>
    </submittedName>
</protein>
<name>A0A0E9Q592_ANGAN</name>
<reference evidence="1" key="2">
    <citation type="journal article" date="2015" name="Fish Shellfish Immunol.">
        <title>Early steps in the European eel (Anguilla anguilla)-Vibrio vulnificus interaction in the gills: Role of the RtxA13 toxin.</title>
        <authorList>
            <person name="Callol A."/>
            <person name="Pajuelo D."/>
            <person name="Ebbesson L."/>
            <person name="Teles M."/>
            <person name="MacKenzie S."/>
            <person name="Amaro C."/>
        </authorList>
    </citation>
    <scope>NUCLEOTIDE SEQUENCE</scope>
</reference>
<dbReference type="EMBL" id="GBXM01097067">
    <property type="protein sequence ID" value="JAH11510.1"/>
    <property type="molecule type" value="Transcribed_RNA"/>
</dbReference>
<organism evidence="1">
    <name type="scientific">Anguilla anguilla</name>
    <name type="common">European freshwater eel</name>
    <name type="synonym">Muraena anguilla</name>
    <dbReference type="NCBI Taxonomy" id="7936"/>
    <lineage>
        <taxon>Eukaryota</taxon>
        <taxon>Metazoa</taxon>
        <taxon>Chordata</taxon>
        <taxon>Craniata</taxon>
        <taxon>Vertebrata</taxon>
        <taxon>Euteleostomi</taxon>
        <taxon>Actinopterygii</taxon>
        <taxon>Neopterygii</taxon>
        <taxon>Teleostei</taxon>
        <taxon>Anguilliformes</taxon>
        <taxon>Anguillidae</taxon>
        <taxon>Anguilla</taxon>
    </lineage>
</organism>
<evidence type="ECO:0000313" key="1">
    <source>
        <dbReference type="EMBL" id="JAH11510.1"/>
    </source>
</evidence>
<sequence>MEWLRVRRQIGSAMT</sequence>
<accession>A0A0E9Q592</accession>
<reference evidence="1" key="1">
    <citation type="submission" date="2014-11" db="EMBL/GenBank/DDBJ databases">
        <authorList>
            <person name="Amaro Gonzalez C."/>
        </authorList>
    </citation>
    <scope>NUCLEOTIDE SEQUENCE</scope>
</reference>
<proteinExistence type="predicted"/>